<feature type="binding site" evidence="8">
    <location>
        <position position="219"/>
    </location>
    <ligand>
        <name>substrate</name>
    </ligand>
</feature>
<feature type="chain" id="PRO_5039352874" evidence="10">
    <location>
        <begin position="25"/>
        <end position="272"/>
    </location>
</feature>
<dbReference type="Pfam" id="PF00768">
    <property type="entry name" value="Peptidase_S11"/>
    <property type="match status" value="1"/>
</dbReference>
<evidence type="ECO:0000259" key="11">
    <source>
        <dbReference type="Pfam" id="PF00768"/>
    </source>
</evidence>
<dbReference type="GO" id="GO:0008360">
    <property type="term" value="P:regulation of cell shape"/>
    <property type="evidence" value="ECO:0007669"/>
    <property type="project" value="UniProtKB-KW"/>
</dbReference>
<keyword evidence="4" id="KW-0133">Cell shape</keyword>
<evidence type="ECO:0000256" key="4">
    <source>
        <dbReference type="ARBA" id="ARBA00022960"/>
    </source>
</evidence>
<sequence>MKKIKRIIFVAAVVLMLQVQLVFAGAPAITADAAIVIDSATGETVYEKNADKREYPASMTKMLTCIIGLENGGPNRIVSISPLAVDVECTRLTVGKELFFQDLLKQMMLISDNGAALAVGEVIGGNQEAFAEIMNRKAIEIGAVHSHFVNPNGMPDDQHYSTARDMAKIAAYGMKNAKFRELVSTPAKSIYYLKPQGYVEYCENTNELLQSYPGCNGIKTGYTRAAQWCLSASAQRDDREYIVVIMHAQSDEDRYHDAAALLEYAFSKDSQE</sequence>
<dbReference type="InterPro" id="IPR012338">
    <property type="entry name" value="Beta-lactam/transpept-like"/>
</dbReference>
<keyword evidence="5" id="KW-0573">Peptidoglycan synthesis</keyword>
<feature type="active site" description="Acyl-ester intermediate" evidence="7">
    <location>
        <position position="58"/>
    </location>
</feature>
<evidence type="ECO:0000256" key="8">
    <source>
        <dbReference type="PIRSR" id="PIRSR618044-2"/>
    </source>
</evidence>
<dbReference type="GO" id="GO:0071555">
    <property type="term" value="P:cell wall organization"/>
    <property type="evidence" value="ECO:0007669"/>
    <property type="project" value="UniProtKB-KW"/>
</dbReference>
<organism evidence="12 13">
    <name type="scientific">Selenomonas ruminantium</name>
    <dbReference type="NCBI Taxonomy" id="971"/>
    <lineage>
        <taxon>Bacteria</taxon>
        <taxon>Bacillati</taxon>
        <taxon>Bacillota</taxon>
        <taxon>Negativicutes</taxon>
        <taxon>Selenomonadales</taxon>
        <taxon>Selenomonadaceae</taxon>
        <taxon>Selenomonas</taxon>
    </lineage>
</organism>
<dbReference type="PANTHER" id="PTHR21581:SF6">
    <property type="entry name" value="TRAFFICKING PROTEIN PARTICLE COMPLEX SUBUNIT 12"/>
    <property type="match status" value="1"/>
</dbReference>
<evidence type="ECO:0000256" key="3">
    <source>
        <dbReference type="ARBA" id="ARBA00022801"/>
    </source>
</evidence>
<evidence type="ECO:0000313" key="12">
    <source>
        <dbReference type="EMBL" id="SHK90544.1"/>
    </source>
</evidence>
<name>A0A1M6W9W1_SELRU</name>
<evidence type="ECO:0000256" key="10">
    <source>
        <dbReference type="SAM" id="SignalP"/>
    </source>
</evidence>
<feature type="active site" description="Proton acceptor" evidence="7">
    <location>
        <position position="61"/>
    </location>
</feature>
<accession>A0A1M6W9W1</accession>
<dbReference type="OrthoDB" id="9791132at2"/>
<dbReference type="AlphaFoldDB" id="A0A1M6W9W1"/>
<dbReference type="InterPro" id="IPR001967">
    <property type="entry name" value="Peptidase_S11_N"/>
</dbReference>
<reference evidence="12 13" key="1">
    <citation type="submission" date="2016-11" db="EMBL/GenBank/DDBJ databases">
        <authorList>
            <person name="Jaros S."/>
            <person name="Januszkiewicz K."/>
            <person name="Wedrychowicz H."/>
        </authorList>
    </citation>
    <scope>NUCLEOTIDE SEQUENCE [LARGE SCALE GENOMIC DNA]</scope>
    <source>
        <strain evidence="12 13">HD4</strain>
    </source>
</reference>
<dbReference type="PANTHER" id="PTHR21581">
    <property type="entry name" value="D-ALANYL-D-ALANINE CARBOXYPEPTIDASE"/>
    <property type="match status" value="1"/>
</dbReference>
<evidence type="ECO:0000256" key="1">
    <source>
        <dbReference type="ARBA" id="ARBA00007164"/>
    </source>
</evidence>
<feature type="domain" description="Peptidase S11 D-alanyl-D-alanine carboxypeptidase A N-terminal" evidence="11">
    <location>
        <begin position="25"/>
        <end position="249"/>
    </location>
</feature>
<feature type="signal peptide" evidence="10">
    <location>
        <begin position="1"/>
        <end position="24"/>
    </location>
</feature>
<dbReference type="InterPro" id="IPR018044">
    <property type="entry name" value="Peptidase_S11"/>
</dbReference>
<dbReference type="SUPFAM" id="SSF56601">
    <property type="entry name" value="beta-lactamase/transpeptidase-like"/>
    <property type="match status" value="1"/>
</dbReference>
<dbReference type="GO" id="GO:0009252">
    <property type="term" value="P:peptidoglycan biosynthetic process"/>
    <property type="evidence" value="ECO:0007669"/>
    <property type="project" value="UniProtKB-KW"/>
</dbReference>
<evidence type="ECO:0000313" key="13">
    <source>
        <dbReference type="Proteomes" id="UP000184263"/>
    </source>
</evidence>
<dbReference type="Gene3D" id="3.40.710.10">
    <property type="entry name" value="DD-peptidase/beta-lactamase superfamily"/>
    <property type="match status" value="1"/>
</dbReference>
<keyword evidence="12" id="KW-0121">Carboxypeptidase</keyword>
<evidence type="ECO:0000256" key="5">
    <source>
        <dbReference type="ARBA" id="ARBA00022984"/>
    </source>
</evidence>
<dbReference type="GO" id="GO:0006508">
    <property type="term" value="P:proteolysis"/>
    <property type="evidence" value="ECO:0007669"/>
    <property type="project" value="InterPro"/>
</dbReference>
<keyword evidence="3" id="KW-0378">Hydrolase</keyword>
<evidence type="ECO:0000256" key="6">
    <source>
        <dbReference type="ARBA" id="ARBA00023316"/>
    </source>
</evidence>
<comment type="similarity">
    <text evidence="1 9">Belongs to the peptidase S11 family.</text>
</comment>
<evidence type="ECO:0000256" key="2">
    <source>
        <dbReference type="ARBA" id="ARBA00022729"/>
    </source>
</evidence>
<dbReference type="RefSeq" id="WP_081371979.1">
    <property type="nucleotide sequence ID" value="NZ_FRBC01000023.1"/>
</dbReference>
<keyword evidence="6" id="KW-0961">Cell wall biogenesis/degradation</keyword>
<proteinExistence type="inferred from homology"/>
<protein>
    <submittedName>
        <fullName evidence="12">D-alanyl-D-alanine carboxypeptidase (Penicillin-binding protein 5/6)</fullName>
    </submittedName>
</protein>
<dbReference type="Proteomes" id="UP000184263">
    <property type="component" value="Unassembled WGS sequence"/>
</dbReference>
<evidence type="ECO:0000256" key="7">
    <source>
        <dbReference type="PIRSR" id="PIRSR618044-1"/>
    </source>
</evidence>
<keyword evidence="2 10" id="KW-0732">Signal</keyword>
<dbReference type="GO" id="GO:0009002">
    <property type="term" value="F:serine-type D-Ala-D-Ala carboxypeptidase activity"/>
    <property type="evidence" value="ECO:0007669"/>
    <property type="project" value="InterPro"/>
</dbReference>
<feature type="active site" evidence="7">
    <location>
        <position position="111"/>
    </location>
</feature>
<dbReference type="PRINTS" id="PR00725">
    <property type="entry name" value="DADACBPTASE1"/>
</dbReference>
<evidence type="ECO:0000256" key="9">
    <source>
        <dbReference type="RuleBase" id="RU004016"/>
    </source>
</evidence>
<gene>
    <name evidence="12" type="ORF">SAMN05216582_12349</name>
</gene>
<keyword evidence="12" id="KW-0645">Protease</keyword>
<dbReference type="EMBL" id="FRBC01000023">
    <property type="protein sequence ID" value="SHK90544.1"/>
    <property type="molecule type" value="Genomic_DNA"/>
</dbReference>